<dbReference type="GO" id="GO:0008410">
    <property type="term" value="F:CoA-transferase activity"/>
    <property type="evidence" value="ECO:0007669"/>
    <property type="project" value="InterPro"/>
</dbReference>
<sequence>MPDSKLVTLSEAISRFVQNGSAVALGTAQETLIPFAAGHEIIRQRKRDLTLIGTISDILFDQLIGGGCVRKVQAAWVGNVITGSAYNFRRAIENGNTEIEDHSNLTMSMSLRAAAMGVPFMPARTALGSDLFKSNARLKTITCPFTGDTLTAVAAIHPDVTIVHTQRADEQGNAHMWGNMGITREACLASEYVIITAEEIVPTDTIRSDPNRVVIPGFRVRAVVHAPWGGHPSPVPGCYNRDHQSFIDYRTASRTPESFADWKAFWIDNVKNRVDYLNRVGKNRMDRLKIKHHLRSAPADFGY</sequence>
<protein>
    <recommendedName>
        <fullName evidence="2">CoA transferase subunit A</fullName>
    </recommendedName>
</protein>
<reference evidence="1" key="1">
    <citation type="journal article" date="2015" name="Nature">
        <title>Complex archaea that bridge the gap between prokaryotes and eukaryotes.</title>
        <authorList>
            <person name="Spang A."/>
            <person name="Saw J.H."/>
            <person name="Jorgensen S.L."/>
            <person name="Zaremba-Niedzwiedzka K."/>
            <person name="Martijn J."/>
            <person name="Lind A.E."/>
            <person name="van Eijk R."/>
            <person name="Schleper C."/>
            <person name="Guy L."/>
            <person name="Ettema T.J."/>
        </authorList>
    </citation>
    <scope>NUCLEOTIDE SEQUENCE</scope>
</reference>
<proteinExistence type="predicted"/>
<dbReference type="Gene3D" id="3.30.30.40">
    <property type="match status" value="1"/>
</dbReference>
<evidence type="ECO:0008006" key="2">
    <source>
        <dbReference type="Google" id="ProtNLM"/>
    </source>
</evidence>
<dbReference type="AlphaFoldDB" id="A0A0F9C4G2"/>
<comment type="caution">
    <text evidence="1">The sequence shown here is derived from an EMBL/GenBank/DDBJ whole genome shotgun (WGS) entry which is preliminary data.</text>
</comment>
<dbReference type="SUPFAM" id="SSF100950">
    <property type="entry name" value="NagB/RpiA/CoA transferase-like"/>
    <property type="match status" value="1"/>
</dbReference>
<dbReference type="SMART" id="SM00882">
    <property type="entry name" value="CoA_trans"/>
    <property type="match status" value="1"/>
</dbReference>
<dbReference type="InterPro" id="IPR037171">
    <property type="entry name" value="NagB/RpiA_transferase-like"/>
</dbReference>
<accession>A0A0F9C4G2</accession>
<dbReference type="PANTHER" id="PTHR43293">
    <property type="entry name" value="ACETATE COA-TRANSFERASE YDIF"/>
    <property type="match status" value="1"/>
</dbReference>
<gene>
    <name evidence="1" type="ORF">LCGC14_2448210</name>
</gene>
<organism evidence="1">
    <name type="scientific">marine sediment metagenome</name>
    <dbReference type="NCBI Taxonomy" id="412755"/>
    <lineage>
        <taxon>unclassified sequences</taxon>
        <taxon>metagenomes</taxon>
        <taxon>ecological metagenomes</taxon>
    </lineage>
</organism>
<dbReference type="EMBL" id="LAZR01037831">
    <property type="protein sequence ID" value="KKL21162.1"/>
    <property type="molecule type" value="Genomic_DNA"/>
</dbReference>
<dbReference type="PANTHER" id="PTHR43293:SF3">
    <property type="entry name" value="CHOLESTEROL RING-CLEAVING HYDROLASE IPDB SUBUNIT"/>
    <property type="match status" value="1"/>
</dbReference>
<name>A0A0F9C4G2_9ZZZZ</name>
<dbReference type="Pfam" id="PF01144">
    <property type="entry name" value="CoA_trans"/>
    <property type="match status" value="1"/>
</dbReference>
<dbReference type="Gene3D" id="3.40.1080.10">
    <property type="entry name" value="Glutaconate Coenzyme A-transferase"/>
    <property type="match status" value="1"/>
</dbReference>
<evidence type="ECO:0000313" key="1">
    <source>
        <dbReference type="EMBL" id="KKL21162.1"/>
    </source>
</evidence>
<dbReference type="InterPro" id="IPR004165">
    <property type="entry name" value="CoA_trans_fam_I"/>
</dbReference>